<dbReference type="Gene3D" id="3.90.1140.10">
    <property type="entry name" value="Cyclic phosphodiesterase"/>
    <property type="match status" value="1"/>
</dbReference>
<dbReference type="SUPFAM" id="SSF55144">
    <property type="entry name" value="LigT-like"/>
    <property type="match status" value="1"/>
</dbReference>
<accession>A0ABP8A8P6</accession>
<protein>
    <recommendedName>
        <fullName evidence="3">2'-5' RNA ligase family protein</fullName>
    </recommendedName>
</protein>
<comment type="caution">
    <text evidence="1">The sequence shown here is derived from an EMBL/GenBank/DDBJ whole genome shotgun (WGS) entry which is preliminary data.</text>
</comment>
<organism evidence="1 2">
    <name type="scientific">Gryllotalpicola koreensis</name>
    <dbReference type="NCBI Taxonomy" id="993086"/>
    <lineage>
        <taxon>Bacteria</taxon>
        <taxon>Bacillati</taxon>
        <taxon>Actinomycetota</taxon>
        <taxon>Actinomycetes</taxon>
        <taxon>Micrococcales</taxon>
        <taxon>Microbacteriaceae</taxon>
        <taxon>Gryllotalpicola</taxon>
    </lineage>
</organism>
<dbReference type="EMBL" id="BAABBW010000005">
    <property type="protein sequence ID" value="GAA4179979.1"/>
    <property type="molecule type" value="Genomic_DNA"/>
</dbReference>
<proteinExistence type="predicted"/>
<reference evidence="2" key="1">
    <citation type="journal article" date="2019" name="Int. J. Syst. Evol. Microbiol.">
        <title>The Global Catalogue of Microorganisms (GCM) 10K type strain sequencing project: providing services to taxonomists for standard genome sequencing and annotation.</title>
        <authorList>
            <consortium name="The Broad Institute Genomics Platform"/>
            <consortium name="The Broad Institute Genome Sequencing Center for Infectious Disease"/>
            <person name="Wu L."/>
            <person name="Ma J."/>
        </authorList>
    </citation>
    <scope>NUCLEOTIDE SEQUENCE [LARGE SCALE GENOMIC DNA]</scope>
    <source>
        <strain evidence="2">JCM 17591</strain>
    </source>
</reference>
<gene>
    <name evidence="1" type="ORF">GCM10022287_33190</name>
</gene>
<evidence type="ECO:0000313" key="2">
    <source>
        <dbReference type="Proteomes" id="UP001501079"/>
    </source>
</evidence>
<evidence type="ECO:0000313" key="1">
    <source>
        <dbReference type="EMBL" id="GAA4179979.1"/>
    </source>
</evidence>
<dbReference type="Proteomes" id="UP001501079">
    <property type="component" value="Unassembled WGS sequence"/>
</dbReference>
<evidence type="ECO:0008006" key="3">
    <source>
        <dbReference type="Google" id="ProtNLM"/>
    </source>
</evidence>
<name>A0ABP8A8P6_9MICO</name>
<dbReference type="InterPro" id="IPR009097">
    <property type="entry name" value="Cyclic_Pdiesterase"/>
</dbReference>
<sequence length="213" mass="23909">MGPVASTAKKLEDLLVRAFMTDPALLEPLNGQQYLVLRPAGRVAEFYESEQARLKSRLPTSISHPHTGHVTLRGFYEPTRVRELRDAIAAWAARQTPIEVQVEAVDGFPTPFQIFIARLNRNTALIEAYAGLTAALDVTDFQRIGELPLEQWVFHVSLIYCGALSNSDWEAAHEKHARDVRPRPSEVLTEAEFVWYENGTEHAETITLSGNSR</sequence>
<dbReference type="Pfam" id="PF13563">
    <property type="entry name" value="2_5_RNA_ligase2"/>
    <property type="match status" value="1"/>
</dbReference>
<keyword evidence="2" id="KW-1185">Reference proteome</keyword>